<name>A0AAD9I032_9PEZI</name>
<dbReference type="GO" id="GO:0005975">
    <property type="term" value="P:carbohydrate metabolic process"/>
    <property type="evidence" value="ECO:0007669"/>
    <property type="project" value="InterPro"/>
</dbReference>
<evidence type="ECO:0000256" key="4">
    <source>
        <dbReference type="ARBA" id="ARBA00022801"/>
    </source>
</evidence>
<comment type="caution">
    <text evidence="7">The sequence shown here is derived from an EMBL/GenBank/DDBJ whole genome shotgun (WGS) entry which is preliminary data.</text>
</comment>
<dbReference type="Proteomes" id="UP001217918">
    <property type="component" value="Unassembled WGS sequence"/>
</dbReference>
<evidence type="ECO:0000256" key="5">
    <source>
        <dbReference type="ARBA" id="ARBA00023277"/>
    </source>
</evidence>
<dbReference type="PANTHER" id="PTHR46471">
    <property type="entry name" value="CHITIN DEACETYLASE"/>
    <property type="match status" value="1"/>
</dbReference>
<dbReference type="SUPFAM" id="SSF88713">
    <property type="entry name" value="Glycoside hydrolase/deacetylase"/>
    <property type="match status" value="1"/>
</dbReference>
<comment type="cofactor">
    <cofactor evidence="1">
        <name>Co(2+)</name>
        <dbReference type="ChEBI" id="CHEBI:48828"/>
    </cofactor>
</comment>
<keyword evidence="4" id="KW-0378">Hydrolase</keyword>
<keyword evidence="3" id="KW-0732">Signal</keyword>
<reference evidence="7" key="1">
    <citation type="journal article" date="2023" name="Mol. Plant Microbe Interact.">
        <title>Elucidating the Obligate Nature and Biological Capacity of an Invasive Fungal Corn Pathogen.</title>
        <authorList>
            <person name="MacCready J.S."/>
            <person name="Roggenkamp E.M."/>
            <person name="Gdanetz K."/>
            <person name="Chilvers M.I."/>
        </authorList>
    </citation>
    <scope>NUCLEOTIDE SEQUENCE</scope>
    <source>
        <strain evidence="7">PM02</strain>
    </source>
</reference>
<proteinExistence type="predicted"/>
<evidence type="ECO:0000256" key="1">
    <source>
        <dbReference type="ARBA" id="ARBA00001941"/>
    </source>
</evidence>
<keyword evidence="8" id="KW-1185">Reference proteome</keyword>
<dbReference type="Gene3D" id="3.20.20.370">
    <property type="entry name" value="Glycoside hydrolase/deacetylase"/>
    <property type="match status" value="1"/>
</dbReference>
<organism evidence="7 8">
    <name type="scientific">Phyllachora maydis</name>
    <dbReference type="NCBI Taxonomy" id="1825666"/>
    <lineage>
        <taxon>Eukaryota</taxon>
        <taxon>Fungi</taxon>
        <taxon>Dikarya</taxon>
        <taxon>Ascomycota</taxon>
        <taxon>Pezizomycotina</taxon>
        <taxon>Sordariomycetes</taxon>
        <taxon>Sordariomycetidae</taxon>
        <taxon>Phyllachorales</taxon>
        <taxon>Phyllachoraceae</taxon>
        <taxon>Phyllachora</taxon>
    </lineage>
</organism>
<sequence length="93" mass="10238">MADLGYHVVNWNVDTKDYLHKTPETIHESEETFAAAVAADGAGAYIVLSHDVHKTTAHVLTEFMLETLGERGYRAVTVGECLGDPEENWYASA</sequence>
<keyword evidence="5" id="KW-0119">Carbohydrate metabolism</keyword>
<evidence type="ECO:0000256" key="3">
    <source>
        <dbReference type="ARBA" id="ARBA00022729"/>
    </source>
</evidence>
<keyword evidence="2" id="KW-0479">Metal-binding</keyword>
<dbReference type="PANTHER" id="PTHR46471:SF2">
    <property type="entry name" value="CHITIN DEACETYLASE-RELATED"/>
    <property type="match status" value="1"/>
</dbReference>
<evidence type="ECO:0000313" key="8">
    <source>
        <dbReference type="Proteomes" id="UP001217918"/>
    </source>
</evidence>
<dbReference type="AlphaFoldDB" id="A0AAD9I032"/>
<gene>
    <name evidence="7" type="ORF">P8C59_002773</name>
</gene>
<evidence type="ECO:0000256" key="2">
    <source>
        <dbReference type="ARBA" id="ARBA00022723"/>
    </source>
</evidence>
<evidence type="ECO:0000256" key="6">
    <source>
        <dbReference type="ARBA" id="ARBA00023285"/>
    </source>
</evidence>
<protein>
    <recommendedName>
        <fullName evidence="9">NodB homology domain-containing protein</fullName>
    </recommendedName>
</protein>
<dbReference type="InterPro" id="IPR011330">
    <property type="entry name" value="Glyco_hydro/deAcase_b/a-brl"/>
</dbReference>
<keyword evidence="6" id="KW-0170">Cobalt</keyword>
<accession>A0AAD9I032</accession>
<evidence type="ECO:0000313" key="7">
    <source>
        <dbReference type="EMBL" id="KAK2068110.1"/>
    </source>
</evidence>
<dbReference type="EMBL" id="JAQQPM010000002">
    <property type="protein sequence ID" value="KAK2068110.1"/>
    <property type="molecule type" value="Genomic_DNA"/>
</dbReference>
<dbReference type="GO" id="GO:0046872">
    <property type="term" value="F:metal ion binding"/>
    <property type="evidence" value="ECO:0007669"/>
    <property type="project" value="UniProtKB-KW"/>
</dbReference>
<dbReference type="GO" id="GO:0016787">
    <property type="term" value="F:hydrolase activity"/>
    <property type="evidence" value="ECO:0007669"/>
    <property type="project" value="UniProtKB-KW"/>
</dbReference>
<evidence type="ECO:0008006" key="9">
    <source>
        <dbReference type="Google" id="ProtNLM"/>
    </source>
</evidence>